<dbReference type="InterPro" id="IPR011330">
    <property type="entry name" value="Glyco_hydro/deAcase_b/a-brl"/>
</dbReference>
<dbReference type="PANTHER" id="PTHR34216:SF3">
    <property type="entry name" value="POLY-BETA-1,6-N-ACETYL-D-GLUCOSAMINE N-DEACETYLASE"/>
    <property type="match status" value="1"/>
</dbReference>
<name>A0ABV1G697_9FIRM</name>
<protein>
    <submittedName>
        <fullName evidence="4">Polysaccharide deacetylase family protein</fullName>
    </submittedName>
</protein>
<evidence type="ECO:0000313" key="5">
    <source>
        <dbReference type="Proteomes" id="UP001491552"/>
    </source>
</evidence>
<comment type="caution">
    <text evidence="4">The sequence shown here is derived from an EMBL/GenBank/DDBJ whole genome shotgun (WGS) entry which is preliminary data.</text>
</comment>
<feature type="domain" description="NodB homology" evidence="3">
    <location>
        <begin position="418"/>
        <end position="616"/>
    </location>
</feature>
<dbReference type="SUPFAM" id="SSF52266">
    <property type="entry name" value="SGNH hydrolase"/>
    <property type="match status" value="1"/>
</dbReference>
<dbReference type="PROSITE" id="PS51677">
    <property type="entry name" value="NODB"/>
    <property type="match status" value="1"/>
</dbReference>
<proteinExistence type="predicted"/>
<sequence>MRGKKWLLTVVCALLLVGVVCVLGNWLIDPFGVFETSPLQWDSYAQTLNPRGSKVRYISERPGEYDSFVVGSSSAASYLPETLERYYGGSFYNMFHYGADTDYDRELVRYLLEQGEVKRIVLVLGLSDAYALHSKTEGLTAVPDYRVSGENEAAYKLRFLFASPSFAMEKLSSLRKDTEMPQTFDVFLPESGTYDKRLRDVESIGSLQDYLTLHGEDYLSDTADTTLPDIERCAGNVAAIREMCEEAGTELTVILTPFCREQIEQYDNAALNAFYQALSDVTDYWNFSITPLTYDERFFYDVTHTRNAAADLVVARIAGDESVGLPDAFGAYCRQGESTDAAQLKKAAGESAYLQNGSATVPILLYHHLDPDQPESETTLHPETFERQMRLLKEQGYTPISFDELIAFVEQGTPLPEKPVMITFDDGYTSNAVYAYPVLRELGFHASIFAIGCSIGHDRYYKDTQYSLTPHFGQDEITEMLDSGLISIGSHTYDMHQWPPYETVKPARENMLPLPGESETEYIDAVQTDAAREAETFAAFGIPAPDVIAFPEGAHADLTDVVLRECGYKVTLTTDESRVNTVVVGLPQTLIDLGRMTVLPGMTDEQLLQYLNERAN</sequence>
<dbReference type="RefSeq" id="WP_349135635.1">
    <property type="nucleotide sequence ID" value="NZ_JBBMFF010000204.1"/>
</dbReference>
<dbReference type="SUPFAM" id="SSF88713">
    <property type="entry name" value="Glycoside hydrolase/deacetylase"/>
    <property type="match status" value="1"/>
</dbReference>
<comment type="subcellular location">
    <subcellularLocation>
        <location evidence="1">Secreted</location>
    </subcellularLocation>
</comment>
<dbReference type="PANTHER" id="PTHR34216">
    <property type="match status" value="1"/>
</dbReference>
<evidence type="ECO:0000313" key="4">
    <source>
        <dbReference type="EMBL" id="MEQ2510942.1"/>
    </source>
</evidence>
<keyword evidence="2" id="KW-0732">Signal</keyword>
<dbReference type="Pfam" id="PF01522">
    <property type="entry name" value="Polysacc_deac_1"/>
    <property type="match status" value="1"/>
</dbReference>
<gene>
    <name evidence="4" type="ORF">WMO66_06735</name>
</gene>
<evidence type="ECO:0000259" key="3">
    <source>
        <dbReference type="PROSITE" id="PS51677"/>
    </source>
</evidence>
<evidence type="ECO:0000256" key="2">
    <source>
        <dbReference type="ARBA" id="ARBA00022729"/>
    </source>
</evidence>
<dbReference type="Gene3D" id="3.20.20.370">
    <property type="entry name" value="Glycoside hydrolase/deacetylase"/>
    <property type="match status" value="1"/>
</dbReference>
<dbReference type="InterPro" id="IPR002509">
    <property type="entry name" value="NODB_dom"/>
</dbReference>
<evidence type="ECO:0000256" key="1">
    <source>
        <dbReference type="ARBA" id="ARBA00004613"/>
    </source>
</evidence>
<accession>A0ABV1G697</accession>
<dbReference type="Proteomes" id="UP001491552">
    <property type="component" value="Unassembled WGS sequence"/>
</dbReference>
<reference evidence="4 5" key="1">
    <citation type="submission" date="2024-03" db="EMBL/GenBank/DDBJ databases">
        <title>Human intestinal bacterial collection.</title>
        <authorList>
            <person name="Pauvert C."/>
            <person name="Hitch T.C.A."/>
            <person name="Clavel T."/>
        </authorList>
    </citation>
    <scope>NUCLEOTIDE SEQUENCE [LARGE SCALE GENOMIC DNA]</scope>
    <source>
        <strain evidence="4 5">CLA-AA-H192</strain>
    </source>
</reference>
<keyword evidence="5" id="KW-1185">Reference proteome</keyword>
<dbReference type="EMBL" id="JBBMFF010000204">
    <property type="protein sequence ID" value="MEQ2510942.1"/>
    <property type="molecule type" value="Genomic_DNA"/>
</dbReference>
<dbReference type="InterPro" id="IPR051398">
    <property type="entry name" value="Polysacch_Deacetylase"/>
</dbReference>
<organism evidence="4 5">
    <name type="scientific">Faecousia intestinalis</name>
    <dbReference type="NCBI Taxonomy" id="3133167"/>
    <lineage>
        <taxon>Bacteria</taxon>
        <taxon>Bacillati</taxon>
        <taxon>Bacillota</taxon>
        <taxon>Clostridia</taxon>
        <taxon>Eubacteriales</taxon>
        <taxon>Oscillospiraceae</taxon>
        <taxon>Faecousia</taxon>
    </lineage>
</organism>